<dbReference type="GO" id="GO:0030971">
    <property type="term" value="F:receptor tyrosine kinase binding"/>
    <property type="evidence" value="ECO:0007669"/>
    <property type="project" value="TreeGrafter"/>
</dbReference>
<dbReference type="GO" id="GO:0016477">
    <property type="term" value="P:cell migration"/>
    <property type="evidence" value="ECO:0007669"/>
    <property type="project" value="TreeGrafter"/>
</dbReference>
<evidence type="ECO:0000256" key="2">
    <source>
        <dbReference type="SAM" id="MobiDB-lite"/>
    </source>
</evidence>
<dbReference type="GO" id="GO:0035591">
    <property type="term" value="F:signaling adaptor activity"/>
    <property type="evidence" value="ECO:0007669"/>
    <property type="project" value="TreeGrafter"/>
</dbReference>
<evidence type="ECO:0000313" key="3">
    <source>
        <dbReference type="Ensembl" id="ENSPTXP00000015881.1"/>
    </source>
</evidence>
<name>A0A670Z4B2_PSETE</name>
<accession>A0A670Z4B2</accession>
<dbReference type="GeneTree" id="ENSGT00960000191199"/>
<reference evidence="3" key="1">
    <citation type="submission" date="2025-08" db="UniProtKB">
        <authorList>
            <consortium name="Ensembl"/>
        </authorList>
    </citation>
    <scope>IDENTIFICATION</scope>
</reference>
<dbReference type="Gene3D" id="3.30.505.10">
    <property type="entry name" value="SH2 domain"/>
    <property type="match status" value="1"/>
</dbReference>
<dbReference type="GO" id="GO:0070374">
    <property type="term" value="P:positive regulation of ERK1 and ERK2 cascade"/>
    <property type="evidence" value="ECO:0007669"/>
    <property type="project" value="TreeGrafter"/>
</dbReference>
<proteinExistence type="predicted"/>
<sequence>MSSPSPLSSLGPSGRNFDTSDQAQGRLHRTFLNARISHYIVNSLPRWRFKIGDQEFENLPALLDFYKVHYLDTTTFPSSVFIGRGTAGQSSLFPGQPHRPDLSTPQAYSFWLLFSVWQITRKQSGNHLFCSYGLFSTCTYLSDGHPTLTQ</sequence>
<dbReference type="GO" id="GO:0005737">
    <property type="term" value="C:cytoplasm"/>
    <property type="evidence" value="ECO:0007669"/>
    <property type="project" value="TreeGrafter"/>
</dbReference>
<dbReference type="PANTHER" id="PTHR19969">
    <property type="entry name" value="SH2-SH3 ADAPTOR PROTEIN-RELATED"/>
    <property type="match status" value="1"/>
</dbReference>
<dbReference type="PANTHER" id="PTHR19969:SF5">
    <property type="entry name" value="CRK-LIKE PROTEIN"/>
    <property type="match status" value="1"/>
</dbReference>
<evidence type="ECO:0008006" key="5">
    <source>
        <dbReference type="Google" id="ProtNLM"/>
    </source>
</evidence>
<dbReference type="AlphaFoldDB" id="A0A670Z4B2"/>
<dbReference type="Proteomes" id="UP000472273">
    <property type="component" value="Unplaced"/>
</dbReference>
<dbReference type="InterPro" id="IPR036860">
    <property type="entry name" value="SH2_dom_sf"/>
</dbReference>
<dbReference type="InterPro" id="IPR051184">
    <property type="entry name" value="Tyrosine-phos_adapter"/>
</dbReference>
<reference evidence="3" key="2">
    <citation type="submission" date="2025-09" db="UniProtKB">
        <authorList>
            <consortium name="Ensembl"/>
        </authorList>
    </citation>
    <scope>IDENTIFICATION</scope>
</reference>
<feature type="region of interest" description="Disordered" evidence="2">
    <location>
        <begin position="1"/>
        <end position="20"/>
    </location>
</feature>
<dbReference type="GO" id="GO:0007167">
    <property type="term" value="P:enzyme-linked receptor protein signaling pathway"/>
    <property type="evidence" value="ECO:0007669"/>
    <property type="project" value="TreeGrafter"/>
</dbReference>
<keyword evidence="1" id="KW-0727">SH2 domain</keyword>
<dbReference type="Ensembl" id="ENSPTXT00000016364.1">
    <property type="protein sequence ID" value="ENSPTXP00000015881.1"/>
    <property type="gene ID" value="ENSPTXG00000010956.1"/>
</dbReference>
<evidence type="ECO:0000313" key="4">
    <source>
        <dbReference type="Proteomes" id="UP000472273"/>
    </source>
</evidence>
<organism evidence="3 4">
    <name type="scientific">Pseudonaja textilis</name>
    <name type="common">Eastern brown snake</name>
    <dbReference type="NCBI Taxonomy" id="8673"/>
    <lineage>
        <taxon>Eukaryota</taxon>
        <taxon>Metazoa</taxon>
        <taxon>Chordata</taxon>
        <taxon>Craniata</taxon>
        <taxon>Vertebrata</taxon>
        <taxon>Euteleostomi</taxon>
        <taxon>Lepidosauria</taxon>
        <taxon>Squamata</taxon>
        <taxon>Bifurcata</taxon>
        <taxon>Unidentata</taxon>
        <taxon>Episquamata</taxon>
        <taxon>Toxicofera</taxon>
        <taxon>Serpentes</taxon>
        <taxon>Colubroidea</taxon>
        <taxon>Elapidae</taxon>
        <taxon>Hydrophiinae</taxon>
        <taxon>Pseudonaja</taxon>
    </lineage>
</organism>
<keyword evidence="4" id="KW-1185">Reference proteome</keyword>
<feature type="compositionally biased region" description="Low complexity" evidence="2">
    <location>
        <begin position="1"/>
        <end position="14"/>
    </location>
</feature>
<protein>
    <recommendedName>
        <fullName evidence="5">SH2 domain-containing protein</fullName>
    </recommendedName>
</protein>
<evidence type="ECO:0000256" key="1">
    <source>
        <dbReference type="ARBA" id="ARBA00022999"/>
    </source>
</evidence>